<dbReference type="InterPro" id="IPR051233">
    <property type="entry name" value="Desulfoferrodoxin_SOR"/>
</dbReference>
<organism evidence="7 8">
    <name type="scientific">Propionigenium maris DSM 9537</name>
    <dbReference type="NCBI Taxonomy" id="1123000"/>
    <lineage>
        <taxon>Bacteria</taxon>
        <taxon>Fusobacteriati</taxon>
        <taxon>Fusobacteriota</taxon>
        <taxon>Fusobacteriia</taxon>
        <taxon>Fusobacteriales</taxon>
        <taxon>Fusobacteriaceae</taxon>
        <taxon>Propionigenium</taxon>
    </lineage>
</organism>
<dbReference type="NCBIfam" id="TIGR00332">
    <property type="entry name" value="neela_ferrous"/>
    <property type="match status" value="1"/>
</dbReference>
<name>A0A9W6GP85_9FUSO</name>
<dbReference type="SUPFAM" id="SSF49367">
    <property type="entry name" value="Superoxide reductase-like"/>
    <property type="match status" value="1"/>
</dbReference>
<dbReference type="PANTHER" id="PTHR36541:SF1">
    <property type="entry name" value="SUPEROXIDE REDUCTASE-RELATED"/>
    <property type="match status" value="1"/>
</dbReference>
<dbReference type="InterPro" id="IPR002742">
    <property type="entry name" value="Desulfoferrodoxin_Fe-bd_dom"/>
</dbReference>
<dbReference type="GO" id="GO:0005506">
    <property type="term" value="F:iron ion binding"/>
    <property type="evidence" value="ECO:0007669"/>
    <property type="project" value="InterPro"/>
</dbReference>
<dbReference type="PANTHER" id="PTHR36541">
    <property type="entry name" value="SUPEROXIDE REDUCTASE-RELATED"/>
    <property type="match status" value="1"/>
</dbReference>
<accession>A0A9W6GP85</accession>
<keyword evidence="3" id="KW-0479">Metal-binding</keyword>
<proteinExistence type="inferred from homology"/>
<dbReference type="InterPro" id="IPR036073">
    <property type="entry name" value="Desulfoferrodoxin_Fe-bd_dom_sf"/>
</dbReference>
<comment type="similarity">
    <text evidence="1">Belongs to the desulfoferrodoxin family.</text>
</comment>
<dbReference type="GO" id="GO:0016491">
    <property type="term" value="F:oxidoreductase activity"/>
    <property type="evidence" value="ECO:0007669"/>
    <property type="project" value="InterPro"/>
</dbReference>
<protein>
    <submittedName>
        <fullName evidence="7">Desulfoferrodoxin</fullName>
    </submittedName>
</protein>
<keyword evidence="2" id="KW-0813">Transport</keyword>
<dbReference type="Pfam" id="PF01880">
    <property type="entry name" value="Desulfoferrodox"/>
    <property type="match status" value="1"/>
</dbReference>
<evidence type="ECO:0000256" key="3">
    <source>
        <dbReference type="ARBA" id="ARBA00022723"/>
    </source>
</evidence>
<dbReference type="Proteomes" id="UP001144471">
    <property type="component" value="Unassembled WGS sequence"/>
</dbReference>
<gene>
    <name evidence="7" type="ORF">PM10SUCC1_29600</name>
</gene>
<comment type="caution">
    <text evidence="7">The sequence shown here is derived from an EMBL/GenBank/DDBJ whole genome shotgun (WGS) entry which is preliminary data.</text>
</comment>
<feature type="domain" description="Desulfoferrodoxin ferrous iron-binding" evidence="6">
    <location>
        <begin position="38"/>
        <end position="123"/>
    </location>
</feature>
<evidence type="ECO:0000256" key="5">
    <source>
        <dbReference type="ARBA" id="ARBA00023004"/>
    </source>
</evidence>
<evidence type="ECO:0000313" key="8">
    <source>
        <dbReference type="Proteomes" id="UP001144471"/>
    </source>
</evidence>
<dbReference type="Gene3D" id="2.60.40.730">
    <property type="entry name" value="SOR catalytic domain"/>
    <property type="match status" value="1"/>
</dbReference>
<evidence type="ECO:0000256" key="2">
    <source>
        <dbReference type="ARBA" id="ARBA00022448"/>
    </source>
</evidence>
<evidence type="ECO:0000313" key="7">
    <source>
        <dbReference type="EMBL" id="GLI57446.1"/>
    </source>
</evidence>
<evidence type="ECO:0000256" key="4">
    <source>
        <dbReference type="ARBA" id="ARBA00022982"/>
    </source>
</evidence>
<keyword evidence="4" id="KW-0249">Electron transport</keyword>
<keyword evidence="5" id="KW-0408">Iron</keyword>
<evidence type="ECO:0000256" key="1">
    <source>
        <dbReference type="ARBA" id="ARBA00005941"/>
    </source>
</evidence>
<keyword evidence="8" id="KW-1185">Reference proteome</keyword>
<reference evidence="7" key="1">
    <citation type="submission" date="2022-12" db="EMBL/GenBank/DDBJ databases">
        <title>Reference genome sequencing for broad-spectrum identification of bacterial and archaeal isolates by mass spectrometry.</title>
        <authorList>
            <person name="Sekiguchi Y."/>
            <person name="Tourlousse D.M."/>
        </authorList>
    </citation>
    <scope>NUCLEOTIDE SEQUENCE</scope>
    <source>
        <strain evidence="7">10succ1</strain>
    </source>
</reference>
<dbReference type="AlphaFoldDB" id="A0A9W6GP85"/>
<evidence type="ECO:0000259" key="6">
    <source>
        <dbReference type="Pfam" id="PF01880"/>
    </source>
</evidence>
<sequence length="124" mass="14376">MEKMAMYKCDTCKGVVEVVTPVCDEALKGFSRLEEKTEDATTEKHVPYIEEHEDGYVVKVGKEVEHPMTEEHYIQFIELLIDDNRLYRAYLKPGDKPMACFTVSKGEKVAAREYCNIHGLWKDR</sequence>
<dbReference type="RefSeq" id="WP_281837072.1">
    <property type="nucleotide sequence ID" value="NZ_BSDY01000018.1"/>
</dbReference>
<dbReference type="EMBL" id="BSDY01000018">
    <property type="protein sequence ID" value="GLI57446.1"/>
    <property type="molecule type" value="Genomic_DNA"/>
</dbReference>